<evidence type="ECO:0000313" key="2">
    <source>
        <dbReference type="EMBL" id="KAK5858697.1"/>
    </source>
</evidence>
<gene>
    <name evidence="2" type="ORF">PBY51_002818</name>
</gene>
<dbReference type="InterPro" id="IPR028889">
    <property type="entry name" value="USP"/>
</dbReference>
<dbReference type="Gene3D" id="3.90.70.10">
    <property type="entry name" value="Cysteine proteinases"/>
    <property type="match status" value="1"/>
</dbReference>
<dbReference type="InterPro" id="IPR050164">
    <property type="entry name" value="Peptidase_C19"/>
</dbReference>
<reference evidence="2 3" key="1">
    <citation type="journal article" date="2023" name="Genes (Basel)">
        <title>Chromosome-Level Genome Assembly and Circadian Gene Repertoire of the Patagonia Blennie Eleginops maclovinus-The Closest Ancestral Proxy of Antarctic Cryonotothenioids.</title>
        <authorList>
            <person name="Cheng C.C."/>
            <person name="Rivera-Colon A.G."/>
            <person name="Minhas B.F."/>
            <person name="Wilson L."/>
            <person name="Rayamajhi N."/>
            <person name="Vargas-Chacoff L."/>
            <person name="Catchen J.M."/>
        </authorList>
    </citation>
    <scope>NUCLEOTIDE SEQUENCE [LARGE SCALE GENOMIC DNA]</scope>
    <source>
        <strain evidence="2">JMC-PN-2008</strain>
    </source>
</reference>
<organism evidence="2 3">
    <name type="scientific">Eleginops maclovinus</name>
    <name type="common">Patagonian blennie</name>
    <name type="synonym">Eleginus maclovinus</name>
    <dbReference type="NCBI Taxonomy" id="56733"/>
    <lineage>
        <taxon>Eukaryota</taxon>
        <taxon>Metazoa</taxon>
        <taxon>Chordata</taxon>
        <taxon>Craniata</taxon>
        <taxon>Vertebrata</taxon>
        <taxon>Euteleostomi</taxon>
        <taxon>Actinopterygii</taxon>
        <taxon>Neopterygii</taxon>
        <taxon>Teleostei</taxon>
        <taxon>Neoteleostei</taxon>
        <taxon>Acanthomorphata</taxon>
        <taxon>Eupercaria</taxon>
        <taxon>Perciformes</taxon>
        <taxon>Notothenioidei</taxon>
        <taxon>Eleginopidae</taxon>
        <taxon>Eleginops</taxon>
    </lineage>
</organism>
<dbReference type="GO" id="GO:0004843">
    <property type="term" value="F:cysteine-type deubiquitinase activity"/>
    <property type="evidence" value="ECO:0007669"/>
    <property type="project" value="InterPro"/>
</dbReference>
<dbReference type="PROSITE" id="PS00972">
    <property type="entry name" value="USP_1"/>
    <property type="match status" value="1"/>
</dbReference>
<evidence type="ECO:0000313" key="3">
    <source>
        <dbReference type="Proteomes" id="UP001346869"/>
    </source>
</evidence>
<dbReference type="InterPro" id="IPR018200">
    <property type="entry name" value="USP_CS"/>
</dbReference>
<dbReference type="GO" id="GO:0016579">
    <property type="term" value="P:protein deubiquitination"/>
    <property type="evidence" value="ECO:0007669"/>
    <property type="project" value="InterPro"/>
</dbReference>
<accession>A0AAN7XD05</accession>
<dbReference type="GO" id="GO:0005829">
    <property type="term" value="C:cytosol"/>
    <property type="evidence" value="ECO:0007669"/>
    <property type="project" value="TreeGrafter"/>
</dbReference>
<dbReference type="CDD" id="cd02257">
    <property type="entry name" value="Peptidase_C19"/>
    <property type="match status" value="1"/>
</dbReference>
<comment type="caution">
    <text evidence="2">The sequence shown here is derived from an EMBL/GenBank/DDBJ whole genome shotgun (WGS) entry which is preliminary data.</text>
</comment>
<dbReference type="PANTHER" id="PTHR24006">
    <property type="entry name" value="UBIQUITIN CARBOXYL-TERMINAL HYDROLASE"/>
    <property type="match status" value="1"/>
</dbReference>
<protein>
    <recommendedName>
        <fullName evidence="1">USP domain-containing protein</fullName>
    </recommendedName>
</protein>
<dbReference type="InterPro" id="IPR001394">
    <property type="entry name" value="Peptidase_C19_UCH"/>
</dbReference>
<dbReference type="SUPFAM" id="SSF54001">
    <property type="entry name" value="Cysteine proteinases"/>
    <property type="match status" value="1"/>
</dbReference>
<dbReference type="Pfam" id="PF00443">
    <property type="entry name" value="UCH"/>
    <property type="match status" value="1"/>
</dbReference>
<dbReference type="PROSITE" id="PS50235">
    <property type="entry name" value="USP_3"/>
    <property type="match status" value="1"/>
</dbReference>
<evidence type="ECO:0000259" key="1">
    <source>
        <dbReference type="PROSITE" id="PS50235"/>
    </source>
</evidence>
<dbReference type="Proteomes" id="UP001346869">
    <property type="component" value="Unassembled WGS sequence"/>
</dbReference>
<dbReference type="PANTHER" id="PTHR24006:SF899">
    <property type="entry name" value="UBIQUITIN CARBOXYL-TERMINAL HYDROLASE"/>
    <property type="match status" value="1"/>
</dbReference>
<feature type="domain" description="USP" evidence="1">
    <location>
        <begin position="24"/>
        <end position="295"/>
    </location>
</feature>
<dbReference type="EMBL" id="JAUZQC010000015">
    <property type="protein sequence ID" value="KAK5858697.1"/>
    <property type="molecule type" value="Genomic_DNA"/>
</dbReference>
<dbReference type="InterPro" id="IPR038765">
    <property type="entry name" value="Papain-like_cys_pep_sf"/>
</dbReference>
<dbReference type="GO" id="GO:0005634">
    <property type="term" value="C:nucleus"/>
    <property type="evidence" value="ECO:0007669"/>
    <property type="project" value="TreeGrafter"/>
</dbReference>
<dbReference type="AlphaFoldDB" id="A0AAN7XD05"/>
<dbReference type="PROSITE" id="PS00973">
    <property type="entry name" value="USP_2"/>
    <property type="match status" value="1"/>
</dbReference>
<keyword evidence="3" id="KW-1185">Reference proteome</keyword>
<proteinExistence type="predicted"/>
<name>A0AAN7XD05_ELEMC</name>
<sequence length="328" mass="37218">MSSSRKRSHEEDKPLAKKPKVSHYGLYNQGATCYLNSVLQVLSMAPELHDRLDSKSRTTDKDLRQVFETMKVGTCGTENITQSLGIENVYQQRDAAECLELILSKVSPQASKVFEGQLTYVTKCSKGHIINEETNPFWTLPLSLNDSYDATYSVKRGFEMVFQTKSYSGDNMVYCNECERQAEATSGCDMETFPQNLILLLKRFEFDFSTMSYFKSDCCVDVPYALQKKDKTYTLYGMVNHYGSLRGGHYTATILSDEDKTWYEFNDAHVDKVEEQPSAQTKTSSSAYLLVYRESLKDGGFSPPDKHLPKRRKCPKWLPISAGRGVGD</sequence>
<reference evidence="2 3" key="2">
    <citation type="journal article" date="2023" name="Mol. Biol. Evol.">
        <title>Genomics of Secondarily Temperate Adaptation in the Only Non-Antarctic Icefish.</title>
        <authorList>
            <person name="Rivera-Colon A.G."/>
            <person name="Rayamajhi N."/>
            <person name="Minhas B.F."/>
            <person name="Madrigal G."/>
            <person name="Bilyk K.T."/>
            <person name="Yoon V."/>
            <person name="Hune M."/>
            <person name="Gregory S."/>
            <person name="Cheng C.H.C."/>
            <person name="Catchen J.M."/>
        </authorList>
    </citation>
    <scope>NUCLEOTIDE SEQUENCE [LARGE SCALE GENOMIC DNA]</scope>
    <source>
        <strain evidence="2">JMC-PN-2008</strain>
    </source>
</reference>